<dbReference type="AlphaFoldDB" id="A0A133U896"/>
<keyword evidence="3" id="KW-1185">Reference proteome</keyword>
<evidence type="ECO:0000313" key="2">
    <source>
        <dbReference type="EMBL" id="KXA90410.1"/>
    </source>
</evidence>
<keyword evidence="1" id="KW-0812">Transmembrane</keyword>
<name>A0A133U896_9EURY</name>
<organism evidence="2 3">
    <name type="scientific">candidate division MSBL1 archaeon SCGC-AAA259D14</name>
    <dbReference type="NCBI Taxonomy" id="1698261"/>
    <lineage>
        <taxon>Archaea</taxon>
        <taxon>Methanobacteriati</taxon>
        <taxon>Methanobacteriota</taxon>
        <taxon>candidate division MSBL1</taxon>
    </lineage>
</organism>
<evidence type="ECO:0000256" key="1">
    <source>
        <dbReference type="SAM" id="Phobius"/>
    </source>
</evidence>
<dbReference type="Proteomes" id="UP000070589">
    <property type="component" value="Unassembled WGS sequence"/>
</dbReference>
<reference evidence="2 3" key="1">
    <citation type="journal article" date="2016" name="Sci. Rep.">
        <title>Metabolic traits of an uncultured archaeal lineage -MSBL1- from brine pools of the Red Sea.</title>
        <authorList>
            <person name="Mwirichia R."/>
            <person name="Alam I."/>
            <person name="Rashid M."/>
            <person name="Vinu M."/>
            <person name="Ba-Alawi W."/>
            <person name="Anthony Kamau A."/>
            <person name="Kamanda Ngugi D."/>
            <person name="Goker M."/>
            <person name="Klenk H.P."/>
            <person name="Bajic V."/>
            <person name="Stingl U."/>
        </authorList>
    </citation>
    <scope>NUCLEOTIDE SEQUENCE [LARGE SCALE GENOMIC DNA]</scope>
    <source>
        <strain evidence="2">SCGC-AAA259D14</strain>
    </source>
</reference>
<keyword evidence="1" id="KW-0472">Membrane</keyword>
<feature type="transmembrane region" description="Helical" evidence="1">
    <location>
        <begin position="40"/>
        <end position="58"/>
    </location>
</feature>
<accession>A0A133U896</accession>
<comment type="caution">
    <text evidence="2">The sequence shown here is derived from an EMBL/GenBank/DDBJ whole genome shotgun (WGS) entry which is preliminary data.</text>
</comment>
<dbReference type="EMBL" id="LHXL01000006">
    <property type="protein sequence ID" value="KXA90410.1"/>
    <property type="molecule type" value="Genomic_DNA"/>
</dbReference>
<gene>
    <name evidence="2" type="ORF">AKJ62_00965</name>
</gene>
<sequence>MRPAVWGIVGAFVFFTLYLISLIPSFFAQVTSAKGVYAEISATLLFLAIISFPTGLLFELGRWGHGKISGKSERKNH</sequence>
<evidence type="ECO:0000313" key="3">
    <source>
        <dbReference type="Proteomes" id="UP000070589"/>
    </source>
</evidence>
<proteinExistence type="predicted"/>
<keyword evidence="1" id="KW-1133">Transmembrane helix</keyword>
<feature type="transmembrane region" description="Helical" evidence="1">
    <location>
        <begin position="7"/>
        <end position="28"/>
    </location>
</feature>
<protein>
    <submittedName>
        <fullName evidence="2">Uncharacterized protein</fullName>
    </submittedName>
</protein>